<proteinExistence type="predicted"/>
<dbReference type="AlphaFoldDB" id="A0AAX2GUW6"/>
<sequence>MATTKKKTVDETRYKPKSERMPKREVNKALKEMSEQANRNMNYRFVLEYLDKKISRV</sequence>
<reference evidence="2 3" key="1">
    <citation type="submission" date="2017-06" db="EMBL/GenBank/DDBJ databases">
        <authorList>
            <consortium name="Pathogen Informatics"/>
        </authorList>
    </citation>
    <scope>NUCLEOTIDE SEQUENCE [LARGE SCALE GENOMIC DNA]</scope>
    <source>
        <strain evidence="2 3">NCTC12947</strain>
    </source>
</reference>
<name>A0AAX2GUW6_9FLAO</name>
<feature type="region of interest" description="Disordered" evidence="1">
    <location>
        <begin position="1"/>
        <end position="26"/>
    </location>
</feature>
<evidence type="ECO:0000256" key="1">
    <source>
        <dbReference type="SAM" id="MobiDB-lite"/>
    </source>
</evidence>
<protein>
    <submittedName>
        <fullName evidence="2">Uncharacterized protein</fullName>
    </submittedName>
</protein>
<dbReference type="RefSeq" id="WP_159429704.1">
    <property type="nucleotide sequence ID" value="NZ_CP014227.1"/>
</dbReference>
<dbReference type="EMBL" id="LT906449">
    <property type="protein sequence ID" value="SNV03801.1"/>
    <property type="molecule type" value="Genomic_DNA"/>
</dbReference>
<organism evidence="2 3">
    <name type="scientific">Capnocytophaga haemolytica</name>
    <dbReference type="NCBI Taxonomy" id="45243"/>
    <lineage>
        <taxon>Bacteria</taxon>
        <taxon>Pseudomonadati</taxon>
        <taxon>Bacteroidota</taxon>
        <taxon>Flavobacteriia</taxon>
        <taxon>Flavobacteriales</taxon>
        <taxon>Flavobacteriaceae</taxon>
        <taxon>Capnocytophaga</taxon>
    </lineage>
</organism>
<dbReference type="Proteomes" id="UP000215539">
    <property type="component" value="Chromosome 1"/>
</dbReference>
<gene>
    <name evidence="2" type="ORF">SAMEA44541418_00323</name>
</gene>
<evidence type="ECO:0000313" key="3">
    <source>
        <dbReference type="Proteomes" id="UP000215539"/>
    </source>
</evidence>
<accession>A0AAX2GUW6</accession>
<evidence type="ECO:0000313" key="2">
    <source>
        <dbReference type="EMBL" id="SNV03801.1"/>
    </source>
</evidence>
<feature type="compositionally biased region" description="Basic and acidic residues" evidence="1">
    <location>
        <begin position="7"/>
        <end position="26"/>
    </location>
</feature>